<accession>A0A316HXK4</accession>
<protein>
    <recommendedName>
        <fullName evidence="3">SGNH/GDSL hydrolase family protein</fullName>
    </recommendedName>
</protein>
<reference evidence="1 2" key="1">
    <citation type="submission" date="2018-05" db="EMBL/GenBank/DDBJ databases">
        <title>Genomic Encyclopedia of Type Strains, Phase IV (KMG-IV): sequencing the most valuable type-strain genomes for metagenomic binning, comparative biology and taxonomic classification.</title>
        <authorList>
            <person name="Goeker M."/>
        </authorList>
    </citation>
    <scope>NUCLEOTIDE SEQUENCE [LARGE SCALE GENOMIC DNA]</scope>
    <source>
        <strain evidence="1 2">DSM 45480</strain>
    </source>
</reference>
<sequence>MRILGPAAAVLAAEAGLAVLIRRLRRGFPWLVSPRDVAPEIPDDLVERHRSFDAQLGWCRRPGEHGKELTDRGETRYEVDEHGRRHNPGFTGVPARVACFGDSYVFCRLVNDDETWPHQLSRLLGTNAANYGVGNYGLDQALLRLERELPGLEAEVVVMGVVPETIARVHSYWKHYFEYGNVLAFKPRFTLESGVLVAHPPAVTSPDGYRAYRERLSRIIELDPFYRAKFRRDLLAFPYLPRLLWRARRHLPMLMHLVRGRGRDAFGVVLRDNARWTARLYADQGACGLLEALVERFASVCRAAGKHPVLLVVPQPADLDRDGGTAHQRLTRRLAARLPVVDVTERFRREPDLFVHGKLGPHCGPRGNAVIAAELRPVVESLLEVRGGGTHARQGA</sequence>
<name>A0A316HXK4_9PSEU</name>
<organism evidence="1 2">
    <name type="scientific">Lentzea atacamensis</name>
    <dbReference type="NCBI Taxonomy" id="531938"/>
    <lineage>
        <taxon>Bacteria</taxon>
        <taxon>Bacillati</taxon>
        <taxon>Actinomycetota</taxon>
        <taxon>Actinomycetes</taxon>
        <taxon>Pseudonocardiales</taxon>
        <taxon>Pseudonocardiaceae</taxon>
        <taxon>Lentzea</taxon>
    </lineage>
</organism>
<dbReference type="EMBL" id="QGHB01000007">
    <property type="protein sequence ID" value="PWK84879.1"/>
    <property type="molecule type" value="Genomic_DNA"/>
</dbReference>
<dbReference type="Proteomes" id="UP000246005">
    <property type="component" value="Unassembled WGS sequence"/>
</dbReference>
<evidence type="ECO:0008006" key="3">
    <source>
        <dbReference type="Google" id="ProtNLM"/>
    </source>
</evidence>
<gene>
    <name evidence="1" type="ORF">C8D88_10786</name>
</gene>
<dbReference type="Gene3D" id="3.40.50.1110">
    <property type="entry name" value="SGNH hydrolase"/>
    <property type="match status" value="1"/>
</dbReference>
<dbReference type="InterPro" id="IPR036514">
    <property type="entry name" value="SGNH_hydro_sf"/>
</dbReference>
<comment type="caution">
    <text evidence="1">The sequence shown here is derived from an EMBL/GenBank/DDBJ whole genome shotgun (WGS) entry which is preliminary data.</text>
</comment>
<evidence type="ECO:0000313" key="1">
    <source>
        <dbReference type="EMBL" id="PWK84879.1"/>
    </source>
</evidence>
<proteinExistence type="predicted"/>
<evidence type="ECO:0000313" key="2">
    <source>
        <dbReference type="Proteomes" id="UP000246005"/>
    </source>
</evidence>
<dbReference type="RefSeq" id="WP_109638392.1">
    <property type="nucleotide sequence ID" value="NZ_QGHB01000007.1"/>
</dbReference>
<dbReference type="AlphaFoldDB" id="A0A316HXK4"/>
<dbReference type="SUPFAM" id="SSF52266">
    <property type="entry name" value="SGNH hydrolase"/>
    <property type="match status" value="1"/>
</dbReference>